<reference evidence="2 3" key="1">
    <citation type="submission" date="2020-06" db="EMBL/GenBank/DDBJ databases">
        <title>Interaction of electrochemicaly active bacteria, Geobacter bremensis R4 on different carbon anode.</title>
        <authorList>
            <person name="Meng L."/>
            <person name="Yoshida N."/>
        </authorList>
    </citation>
    <scope>NUCLEOTIDE SEQUENCE [LARGE SCALE GENOMIC DNA]</scope>
    <source>
        <strain evidence="2 3">R4</strain>
    </source>
</reference>
<dbReference type="Gene3D" id="1.25.40.10">
    <property type="entry name" value="Tetratricopeptide repeat domain"/>
    <property type="match status" value="1"/>
</dbReference>
<feature type="signal peptide" evidence="1">
    <location>
        <begin position="1"/>
        <end position="21"/>
    </location>
</feature>
<name>A0A6S6M0D0_9BACT</name>
<dbReference type="RefSeq" id="WP_185242654.1">
    <property type="nucleotide sequence ID" value="NZ_AP023213.1"/>
</dbReference>
<sequence length="71" mass="8074">MKKSALLMMLFLALATACSSGEDKSKELFQTAQLEENQNNIEHAKQLYKEIVTKYPKSKLAKQAQERLDSL</sequence>
<proteinExistence type="predicted"/>
<feature type="chain" id="PRO_5027656427" evidence="1">
    <location>
        <begin position="22"/>
        <end position="71"/>
    </location>
</feature>
<accession>A0A6S6M0D0</accession>
<protein>
    <submittedName>
        <fullName evidence="2">Lipoprotein, putative</fullName>
    </submittedName>
</protein>
<dbReference type="InterPro" id="IPR011990">
    <property type="entry name" value="TPR-like_helical_dom_sf"/>
</dbReference>
<evidence type="ECO:0000313" key="2">
    <source>
        <dbReference type="EMBL" id="BCG47812.1"/>
    </source>
</evidence>
<keyword evidence="3" id="KW-1185">Reference proteome</keyword>
<dbReference type="EMBL" id="AP023213">
    <property type="protein sequence ID" value="BCG47812.1"/>
    <property type="molecule type" value="Genomic_DNA"/>
</dbReference>
<dbReference type="PROSITE" id="PS51257">
    <property type="entry name" value="PROKAR_LIPOPROTEIN"/>
    <property type="match status" value="1"/>
</dbReference>
<organism evidence="2 3">
    <name type="scientific">Citrifermentans bremense</name>
    <dbReference type="NCBI Taxonomy" id="60035"/>
    <lineage>
        <taxon>Bacteria</taxon>
        <taxon>Pseudomonadati</taxon>
        <taxon>Thermodesulfobacteriota</taxon>
        <taxon>Desulfuromonadia</taxon>
        <taxon>Geobacterales</taxon>
        <taxon>Geobacteraceae</taxon>
        <taxon>Citrifermentans</taxon>
    </lineage>
</organism>
<keyword evidence="2" id="KW-0449">Lipoprotein</keyword>
<evidence type="ECO:0000256" key="1">
    <source>
        <dbReference type="SAM" id="SignalP"/>
    </source>
</evidence>
<dbReference type="KEGG" id="gbn:GEOBRER4_25620"/>
<dbReference type="AlphaFoldDB" id="A0A6S6M0D0"/>
<dbReference type="Proteomes" id="UP000515472">
    <property type="component" value="Chromosome"/>
</dbReference>
<evidence type="ECO:0000313" key="3">
    <source>
        <dbReference type="Proteomes" id="UP000515472"/>
    </source>
</evidence>
<gene>
    <name evidence="2" type="ORF">GEOBRER4_n2661</name>
</gene>
<keyword evidence="1" id="KW-0732">Signal</keyword>